<feature type="region of interest" description="Disordered" evidence="9">
    <location>
        <begin position="1"/>
        <end position="50"/>
    </location>
</feature>
<comment type="subcellular location">
    <subcellularLocation>
        <location evidence="2 8">Endoplasmic reticulum membrane</location>
        <topology evidence="2 8">Multi-pass membrane protein</topology>
    </subcellularLocation>
</comment>
<keyword evidence="7 8" id="KW-0472">Membrane</keyword>
<keyword evidence="5 8" id="KW-0256">Endoplasmic reticulum</keyword>
<evidence type="ECO:0000313" key="10">
    <source>
        <dbReference type="EMBL" id="MQM11423.1"/>
    </source>
</evidence>
<feature type="transmembrane region" description="Helical" evidence="8">
    <location>
        <begin position="119"/>
        <end position="139"/>
    </location>
</feature>
<evidence type="ECO:0000256" key="3">
    <source>
        <dbReference type="ARBA" id="ARBA00008917"/>
    </source>
</evidence>
<protein>
    <recommendedName>
        <fullName evidence="8">Derlin</fullName>
    </recommendedName>
</protein>
<keyword evidence="11" id="KW-1185">Reference proteome</keyword>
<comment type="similarity">
    <text evidence="3 8">Belongs to the derlin family.</text>
</comment>
<name>A0A843WIV3_COLES</name>
<dbReference type="GO" id="GO:0005789">
    <property type="term" value="C:endoplasmic reticulum membrane"/>
    <property type="evidence" value="ECO:0007669"/>
    <property type="project" value="UniProtKB-SubCell"/>
</dbReference>
<evidence type="ECO:0000256" key="9">
    <source>
        <dbReference type="SAM" id="MobiDB-lite"/>
    </source>
</evidence>
<dbReference type="OrthoDB" id="1716531at2759"/>
<feature type="transmembrane region" description="Helical" evidence="8">
    <location>
        <begin position="277"/>
        <end position="293"/>
    </location>
</feature>
<evidence type="ECO:0000256" key="7">
    <source>
        <dbReference type="ARBA" id="ARBA00023136"/>
    </source>
</evidence>
<dbReference type="Proteomes" id="UP000652761">
    <property type="component" value="Unassembled WGS sequence"/>
</dbReference>
<comment type="caution">
    <text evidence="10">The sequence shown here is derived from an EMBL/GenBank/DDBJ whole genome shotgun (WGS) entry which is preliminary data.</text>
</comment>
<comment type="function">
    <text evidence="8">May be involved in the degradation of misfolded endoplasmic reticulum (ER) luminal proteins.</text>
</comment>
<keyword evidence="6 8" id="KW-1133">Transmembrane helix</keyword>
<sequence>MVTVTGPSSVNLKVPAEDGSADKGGDSGIGKRDGGGAGCGSGEEAANPVRRRACGTAEVVSQGEELASRHNGNLSKGEGSGDFVGENFKENQAREAAGLIGVSDAGVDKGLHMFKTSRVINFVHINFVGGGGGVIRLFFLFQNFFSRYYRSLPPVCKAYGVICLITTSALHLNLYSVDNILLLYEHILRRGQVWRLVTSFFFLGFFSPYFALRLIMLNRGGNAYMQLMHRSLCCNRARYGVLLEKGAFKNRTADFLWMLIFGALSLLVFNLIPPLKFPYLGPSLVFMILYVWSREVPDARVSILGLVTLKAIYLPWAMLALNVIFGHSLKPDILGILTGHVYYFLEVLHPLAGGKHILKTPIWVYPFDHYHKVAAYWGEGFQANSPVQANEHAGVAFRGRSYRLGATGSTAANRPPPPPNSQRGAAAPVQQPERQGTEVFRGRSYRLNQ</sequence>
<evidence type="ECO:0000256" key="8">
    <source>
        <dbReference type="RuleBase" id="RU363059"/>
    </source>
</evidence>
<evidence type="ECO:0000313" key="11">
    <source>
        <dbReference type="Proteomes" id="UP000652761"/>
    </source>
</evidence>
<evidence type="ECO:0000256" key="5">
    <source>
        <dbReference type="ARBA" id="ARBA00022824"/>
    </source>
</evidence>
<reference evidence="10" key="1">
    <citation type="submission" date="2017-07" db="EMBL/GenBank/DDBJ databases">
        <title>Taro Niue Genome Assembly and Annotation.</title>
        <authorList>
            <person name="Atibalentja N."/>
            <person name="Keating K."/>
            <person name="Fields C.J."/>
        </authorList>
    </citation>
    <scope>NUCLEOTIDE SEQUENCE</scope>
    <source>
        <strain evidence="10">Niue_2</strain>
        <tissue evidence="10">Leaf</tissue>
    </source>
</reference>
<feature type="transmembrane region" description="Helical" evidence="8">
    <location>
        <begin position="255"/>
        <end position="272"/>
    </location>
</feature>
<feature type="compositionally biased region" description="Basic and acidic residues" evidence="9">
    <location>
        <begin position="20"/>
        <end position="34"/>
    </location>
</feature>
<feature type="transmembrane region" description="Helical" evidence="8">
    <location>
        <begin position="299"/>
        <end position="325"/>
    </location>
</feature>
<dbReference type="EMBL" id="NMUH01004975">
    <property type="protein sequence ID" value="MQM11423.1"/>
    <property type="molecule type" value="Genomic_DNA"/>
</dbReference>
<dbReference type="AlphaFoldDB" id="A0A843WIV3"/>
<evidence type="ECO:0000256" key="4">
    <source>
        <dbReference type="ARBA" id="ARBA00022692"/>
    </source>
</evidence>
<comment type="caution">
    <text evidence="8">Lacks conserved residue(s) required for the propagation of feature annotation.</text>
</comment>
<proteinExistence type="inferred from homology"/>
<feature type="compositionally biased region" description="Polar residues" evidence="9">
    <location>
        <begin position="1"/>
        <end position="11"/>
    </location>
</feature>
<evidence type="ECO:0000256" key="6">
    <source>
        <dbReference type="ARBA" id="ARBA00022989"/>
    </source>
</evidence>
<accession>A0A843WIV3</accession>
<evidence type="ECO:0000256" key="2">
    <source>
        <dbReference type="ARBA" id="ARBA00004477"/>
    </source>
</evidence>
<dbReference type="SUPFAM" id="SSF144091">
    <property type="entry name" value="Rhomboid-like"/>
    <property type="match status" value="1"/>
</dbReference>
<feature type="transmembrane region" description="Helical" evidence="8">
    <location>
        <begin position="159"/>
        <end position="184"/>
    </location>
</feature>
<feature type="transmembrane region" description="Helical" evidence="8">
    <location>
        <begin position="196"/>
        <end position="216"/>
    </location>
</feature>
<dbReference type="GO" id="GO:0006950">
    <property type="term" value="P:response to stress"/>
    <property type="evidence" value="ECO:0007669"/>
    <property type="project" value="UniProtKB-ARBA"/>
</dbReference>
<dbReference type="PANTHER" id="PTHR11009">
    <property type="entry name" value="DER1-LIKE PROTEIN, DERLIN"/>
    <property type="match status" value="1"/>
</dbReference>
<evidence type="ECO:0000256" key="1">
    <source>
        <dbReference type="ARBA" id="ARBA00003292"/>
    </source>
</evidence>
<dbReference type="InterPro" id="IPR007599">
    <property type="entry name" value="DER1"/>
</dbReference>
<gene>
    <name evidence="10" type="ORF">Taro_044334</name>
</gene>
<dbReference type="Pfam" id="PF04511">
    <property type="entry name" value="DER1"/>
    <property type="match status" value="1"/>
</dbReference>
<dbReference type="InterPro" id="IPR035952">
    <property type="entry name" value="Rhomboid-like_sf"/>
</dbReference>
<organism evidence="10 11">
    <name type="scientific">Colocasia esculenta</name>
    <name type="common">Wild taro</name>
    <name type="synonym">Arum esculentum</name>
    <dbReference type="NCBI Taxonomy" id="4460"/>
    <lineage>
        <taxon>Eukaryota</taxon>
        <taxon>Viridiplantae</taxon>
        <taxon>Streptophyta</taxon>
        <taxon>Embryophyta</taxon>
        <taxon>Tracheophyta</taxon>
        <taxon>Spermatophyta</taxon>
        <taxon>Magnoliopsida</taxon>
        <taxon>Liliopsida</taxon>
        <taxon>Araceae</taxon>
        <taxon>Aroideae</taxon>
        <taxon>Colocasieae</taxon>
        <taxon>Colocasia</taxon>
    </lineage>
</organism>
<comment type="function">
    <text evidence="1">May be involved in the degradation process of specific misfolded endoplasmic reticulum (ER) luminal proteins.</text>
</comment>
<feature type="region of interest" description="Disordered" evidence="9">
    <location>
        <begin position="407"/>
        <end position="449"/>
    </location>
</feature>
<keyword evidence="4 8" id="KW-0812">Transmembrane</keyword>